<keyword evidence="3 9" id="KW-0436">Ligase</keyword>
<dbReference type="PANTHER" id="PTHR11956">
    <property type="entry name" value="ARGINYL-TRNA SYNTHETASE"/>
    <property type="match status" value="1"/>
</dbReference>
<dbReference type="GO" id="GO:0006420">
    <property type="term" value="P:arginyl-tRNA aminoacylation"/>
    <property type="evidence" value="ECO:0007669"/>
    <property type="project" value="InterPro"/>
</dbReference>
<comment type="similarity">
    <text evidence="1 9">Belongs to the class-I aminoacyl-tRNA synthetase family.</text>
</comment>
<dbReference type="SUPFAM" id="SSF55190">
    <property type="entry name" value="Arginyl-tRNA synthetase (ArgRS), N-terminal 'additional' domain"/>
    <property type="match status" value="1"/>
</dbReference>
<name>A0A6J4URN0_9BACT</name>
<keyword evidence="7 9" id="KW-0030">Aminoacyl-tRNA synthetase</keyword>
<feature type="domain" description="DALR anticodon binding" evidence="11">
    <location>
        <begin position="661"/>
        <end position="781"/>
    </location>
</feature>
<dbReference type="SUPFAM" id="SSF47323">
    <property type="entry name" value="Anticodon-binding domain of a subclass of class I aminoacyl-tRNA synthetases"/>
    <property type="match status" value="1"/>
</dbReference>
<dbReference type="SUPFAM" id="SSF52374">
    <property type="entry name" value="Nucleotidylyl transferase"/>
    <property type="match status" value="1"/>
</dbReference>
<dbReference type="InterPro" id="IPR036695">
    <property type="entry name" value="Arg-tRNA-synth_N_sf"/>
</dbReference>
<keyword evidence="4 9" id="KW-0547">Nucleotide-binding</keyword>
<evidence type="ECO:0000256" key="9">
    <source>
        <dbReference type="RuleBase" id="RU363038"/>
    </source>
</evidence>
<evidence type="ECO:0000313" key="12">
    <source>
        <dbReference type="EMBL" id="CAA9556277.1"/>
    </source>
</evidence>
<dbReference type="GO" id="GO:0005524">
    <property type="term" value="F:ATP binding"/>
    <property type="evidence" value="ECO:0007669"/>
    <property type="project" value="UniProtKB-KW"/>
</dbReference>
<proteinExistence type="inferred from homology"/>
<evidence type="ECO:0000256" key="5">
    <source>
        <dbReference type="ARBA" id="ARBA00022840"/>
    </source>
</evidence>
<evidence type="ECO:0000256" key="10">
    <source>
        <dbReference type="SAM" id="MobiDB-lite"/>
    </source>
</evidence>
<sequence length="781" mass="86412">MSDGSPATPGLADAATATATTPATAPATAGGSDRTGDPGNGRRNGLPVAGAGIIAREERQTVEAITAALAELGLAPPRPLDLRPIPFAGTWGAATSVCRALASDLVARDLDAAGETDGLSKKEIKRRVNEAVPARSQQLAEQVAAGILAQPERRFAAVEAVNGYVNISFDANAVAARLIGEVLSLGAGYGRGEARPERVMIEHSQLNTHKAAHVGHLRNICLGVALTKIIDAAGYRTMPVTYIGDIGMHVVKCLWCYERFHPGQEPEDPAARGRWLGEIYAESDRRLNFRKDVVAFVQLLSREDQVFVGAIDRLLKYLWRKNTDGEDIAYLLGRVIQAQELKPELFREDDVLPKFWPLLGDQLRDEVENQKPYVPVEGVPDPTTTPEERLETWQRLAADMDDWWYQVPAWQDEVKETFQRWERKDPDFVALWETTRRWSLDDLGRIFGEFGATFDHWFFESGAEEPGRAMVQDLLERGIAEISDGLPVVKIDQKLGLTTETYRTLPILRSDGTTLYATKDLALTRQKFDEFGVDRALWVVDLRQSLYFQQIKKILELAGYERAADAEYVGYEWVALPEGVISSRKGNVPLFADLERETLERAHAVIAEKNPDLPADDKERVARQVGLGAIQYAMLARDNTKVIVYDPEEALSFDGHAAPYVQYAHARACRILERAERTDEATAATLDGLDFGTLEPTELALLQAIAALPDEVQRAAAEFRPLVIASHVYDLAKRFNDFYHACPVLQSEEPTRTARLALVAATRRALANELGLLGIAAPEEM</sequence>
<evidence type="ECO:0000256" key="2">
    <source>
        <dbReference type="ARBA" id="ARBA00012837"/>
    </source>
</evidence>
<dbReference type="Pfam" id="PF05746">
    <property type="entry name" value="DALR_1"/>
    <property type="match status" value="1"/>
</dbReference>
<dbReference type="InterPro" id="IPR014729">
    <property type="entry name" value="Rossmann-like_a/b/a_fold"/>
</dbReference>
<feature type="region of interest" description="Disordered" evidence="10">
    <location>
        <begin position="1"/>
        <end position="47"/>
    </location>
</feature>
<evidence type="ECO:0000256" key="3">
    <source>
        <dbReference type="ARBA" id="ARBA00022598"/>
    </source>
</evidence>
<evidence type="ECO:0000256" key="8">
    <source>
        <dbReference type="ARBA" id="ARBA00049339"/>
    </source>
</evidence>
<dbReference type="InterPro" id="IPR001278">
    <property type="entry name" value="Arg-tRNA-ligase"/>
</dbReference>
<feature type="compositionally biased region" description="Low complexity" evidence="10">
    <location>
        <begin position="1"/>
        <end position="31"/>
    </location>
</feature>
<dbReference type="InterPro" id="IPR009080">
    <property type="entry name" value="tRNAsynth_Ia_anticodon-bd"/>
</dbReference>
<accession>A0A6J4URN0</accession>
<keyword evidence="5 9" id="KW-0067">ATP-binding</keyword>
<dbReference type="Gene3D" id="1.10.730.10">
    <property type="entry name" value="Isoleucyl-tRNA Synthetase, Domain 1"/>
    <property type="match status" value="1"/>
</dbReference>
<keyword evidence="6 9" id="KW-0648">Protein biosynthesis</keyword>
<organism evidence="12">
    <name type="scientific">uncultured Thermomicrobiales bacterium</name>
    <dbReference type="NCBI Taxonomy" id="1645740"/>
    <lineage>
        <taxon>Bacteria</taxon>
        <taxon>Pseudomonadati</taxon>
        <taxon>Thermomicrobiota</taxon>
        <taxon>Thermomicrobia</taxon>
        <taxon>Thermomicrobiales</taxon>
        <taxon>environmental samples</taxon>
    </lineage>
</organism>
<dbReference type="Pfam" id="PF00750">
    <property type="entry name" value="tRNA-synt_1d"/>
    <property type="match status" value="2"/>
</dbReference>
<evidence type="ECO:0000256" key="7">
    <source>
        <dbReference type="ARBA" id="ARBA00023146"/>
    </source>
</evidence>
<evidence type="ECO:0000259" key="11">
    <source>
        <dbReference type="SMART" id="SM00836"/>
    </source>
</evidence>
<dbReference type="GO" id="GO:0005737">
    <property type="term" value="C:cytoplasm"/>
    <property type="evidence" value="ECO:0007669"/>
    <property type="project" value="InterPro"/>
</dbReference>
<dbReference type="AlphaFoldDB" id="A0A6J4URN0"/>
<dbReference type="CDD" id="cd07956">
    <property type="entry name" value="Anticodon_Ia_Arg"/>
    <property type="match status" value="1"/>
</dbReference>
<reference evidence="12" key="1">
    <citation type="submission" date="2020-02" db="EMBL/GenBank/DDBJ databases">
        <authorList>
            <person name="Meier V. D."/>
        </authorList>
    </citation>
    <scope>NUCLEOTIDE SEQUENCE</scope>
    <source>
        <strain evidence="12">AVDCRST_MAG73</strain>
    </source>
</reference>
<dbReference type="InterPro" id="IPR035684">
    <property type="entry name" value="ArgRS_core"/>
</dbReference>
<dbReference type="PANTHER" id="PTHR11956:SF5">
    <property type="entry name" value="ARGININE--TRNA LIGASE, CYTOPLASMIC"/>
    <property type="match status" value="1"/>
</dbReference>
<dbReference type="SMART" id="SM00836">
    <property type="entry name" value="DALR_1"/>
    <property type="match status" value="1"/>
</dbReference>
<dbReference type="GO" id="GO:0004814">
    <property type="term" value="F:arginine-tRNA ligase activity"/>
    <property type="evidence" value="ECO:0007669"/>
    <property type="project" value="UniProtKB-EC"/>
</dbReference>
<dbReference type="Gene3D" id="3.30.1360.70">
    <property type="entry name" value="Arginyl tRNA synthetase N-terminal domain"/>
    <property type="match status" value="1"/>
</dbReference>
<evidence type="ECO:0000256" key="6">
    <source>
        <dbReference type="ARBA" id="ARBA00022917"/>
    </source>
</evidence>
<dbReference type="Gene3D" id="3.40.50.620">
    <property type="entry name" value="HUPs"/>
    <property type="match status" value="2"/>
</dbReference>
<comment type="catalytic activity">
    <reaction evidence="8">
        <text>tRNA(Arg) + L-arginine + ATP = L-arginyl-tRNA(Arg) + AMP + diphosphate</text>
        <dbReference type="Rhea" id="RHEA:20301"/>
        <dbReference type="Rhea" id="RHEA-COMP:9658"/>
        <dbReference type="Rhea" id="RHEA-COMP:9673"/>
        <dbReference type="ChEBI" id="CHEBI:30616"/>
        <dbReference type="ChEBI" id="CHEBI:32682"/>
        <dbReference type="ChEBI" id="CHEBI:33019"/>
        <dbReference type="ChEBI" id="CHEBI:78442"/>
        <dbReference type="ChEBI" id="CHEBI:78513"/>
        <dbReference type="ChEBI" id="CHEBI:456215"/>
        <dbReference type="EC" id="6.1.1.19"/>
    </reaction>
</comment>
<dbReference type="PRINTS" id="PR01038">
    <property type="entry name" value="TRNASYNTHARG"/>
</dbReference>
<gene>
    <name evidence="12" type="ORF">AVDCRST_MAG73-3309</name>
</gene>
<dbReference type="EMBL" id="CADCWE010000219">
    <property type="protein sequence ID" value="CAA9556277.1"/>
    <property type="molecule type" value="Genomic_DNA"/>
</dbReference>
<protein>
    <recommendedName>
        <fullName evidence="2">arginine--tRNA ligase</fullName>
        <ecNumber evidence="2">6.1.1.19</ecNumber>
    </recommendedName>
</protein>
<dbReference type="InterPro" id="IPR008909">
    <property type="entry name" value="DALR_anticod-bd"/>
</dbReference>
<dbReference type="EC" id="6.1.1.19" evidence="2"/>
<evidence type="ECO:0000256" key="1">
    <source>
        <dbReference type="ARBA" id="ARBA00005594"/>
    </source>
</evidence>
<evidence type="ECO:0000256" key="4">
    <source>
        <dbReference type="ARBA" id="ARBA00022741"/>
    </source>
</evidence>